<name>A0A7J6XD20_THATH</name>
<accession>A0A7J6XD20</accession>
<keyword evidence="9" id="KW-0833">Ubl conjugation pathway</keyword>
<dbReference type="AlphaFoldDB" id="A0A7J6XD20"/>
<dbReference type="CDD" id="cd16461">
    <property type="entry name" value="RING-H2_EL5-like"/>
    <property type="match status" value="1"/>
</dbReference>
<dbReference type="Proteomes" id="UP000554482">
    <property type="component" value="Unassembled WGS sequence"/>
</dbReference>
<comment type="subcellular location">
    <subcellularLocation>
        <location evidence="2">Membrane</location>
        <topology evidence="2">Single-pass membrane protein</topology>
    </subcellularLocation>
</comment>
<keyword evidence="7" id="KW-0479">Metal-binding</keyword>
<sequence length="192" mass="21181">MSFDDDDDGIDGLDVSVIASIPIFVHKSDHICNKLECVICLSVFEENDIGRHLPSCNHAFHVQCIDKWLRSHSSCPICRAVVGSKKMVDSKLIMAIDDLAIQERTERSHVHNDSPGAENEGTALEVVIEMPTLESNSECNNVHNSSQSSPTPAAPPQPQLCTTGYYLKRILSMNRSENKVFPSSSNVNDMNV</sequence>
<dbReference type="PANTHER" id="PTHR46913:SF1">
    <property type="entry name" value="RING-H2 FINGER PROTEIN ATL16"/>
    <property type="match status" value="1"/>
</dbReference>
<evidence type="ECO:0000256" key="4">
    <source>
        <dbReference type="ARBA" id="ARBA00012483"/>
    </source>
</evidence>
<evidence type="ECO:0000256" key="12">
    <source>
        <dbReference type="ARBA" id="ARBA00023136"/>
    </source>
</evidence>
<dbReference type="EMBL" id="JABWDY010001099">
    <property type="protein sequence ID" value="KAF5207691.1"/>
    <property type="molecule type" value="Genomic_DNA"/>
</dbReference>
<keyword evidence="11" id="KW-1133">Transmembrane helix</keyword>
<dbReference type="OrthoDB" id="8062037at2759"/>
<dbReference type="InterPro" id="IPR044600">
    <property type="entry name" value="ATL1/ATL16-like"/>
</dbReference>
<evidence type="ECO:0000256" key="6">
    <source>
        <dbReference type="ARBA" id="ARBA00022692"/>
    </source>
</evidence>
<dbReference type="GO" id="GO:0061630">
    <property type="term" value="F:ubiquitin protein ligase activity"/>
    <property type="evidence" value="ECO:0007669"/>
    <property type="project" value="UniProtKB-EC"/>
</dbReference>
<evidence type="ECO:0000256" key="9">
    <source>
        <dbReference type="ARBA" id="ARBA00022786"/>
    </source>
</evidence>
<evidence type="ECO:0000256" key="13">
    <source>
        <dbReference type="PROSITE-ProRule" id="PRU00175"/>
    </source>
</evidence>
<evidence type="ECO:0000259" key="15">
    <source>
        <dbReference type="PROSITE" id="PS50089"/>
    </source>
</evidence>
<dbReference type="SMART" id="SM01197">
    <property type="entry name" value="FANCL_C"/>
    <property type="match status" value="1"/>
</dbReference>
<dbReference type="SUPFAM" id="SSF57850">
    <property type="entry name" value="RING/U-box"/>
    <property type="match status" value="1"/>
</dbReference>
<evidence type="ECO:0000256" key="7">
    <source>
        <dbReference type="ARBA" id="ARBA00022723"/>
    </source>
</evidence>
<evidence type="ECO:0000256" key="5">
    <source>
        <dbReference type="ARBA" id="ARBA00022679"/>
    </source>
</evidence>
<gene>
    <name evidence="16" type="ORF">FRX31_002737</name>
</gene>
<evidence type="ECO:0000313" key="17">
    <source>
        <dbReference type="Proteomes" id="UP000554482"/>
    </source>
</evidence>
<feature type="region of interest" description="Disordered" evidence="14">
    <location>
        <begin position="136"/>
        <end position="158"/>
    </location>
</feature>
<dbReference type="InterPro" id="IPR001841">
    <property type="entry name" value="Znf_RING"/>
</dbReference>
<proteinExistence type="predicted"/>
<dbReference type="GO" id="GO:0008270">
    <property type="term" value="F:zinc ion binding"/>
    <property type="evidence" value="ECO:0007669"/>
    <property type="project" value="UniProtKB-KW"/>
</dbReference>
<dbReference type="GO" id="GO:0016567">
    <property type="term" value="P:protein ubiquitination"/>
    <property type="evidence" value="ECO:0007669"/>
    <property type="project" value="InterPro"/>
</dbReference>
<comment type="pathway">
    <text evidence="3">Protein modification; protein ubiquitination.</text>
</comment>
<keyword evidence="12" id="KW-0472">Membrane</keyword>
<organism evidence="16 17">
    <name type="scientific">Thalictrum thalictroides</name>
    <name type="common">Rue-anemone</name>
    <name type="synonym">Anemone thalictroides</name>
    <dbReference type="NCBI Taxonomy" id="46969"/>
    <lineage>
        <taxon>Eukaryota</taxon>
        <taxon>Viridiplantae</taxon>
        <taxon>Streptophyta</taxon>
        <taxon>Embryophyta</taxon>
        <taxon>Tracheophyta</taxon>
        <taxon>Spermatophyta</taxon>
        <taxon>Magnoliopsida</taxon>
        <taxon>Ranunculales</taxon>
        <taxon>Ranunculaceae</taxon>
        <taxon>Thalictroideae</taxon>
        <taxon>Thalictrum</taxon>
    </lineage>
</organism>
<keyword evidence="17" id="KW-1185">Reference proteome</keyword>
<dbReference type="PANTHER" id="PTHR46913">
    <property type="entry name" value="RING-H2 FINGER PROTEIN ATL16"/>
    <property type="match status" value="1"/>
</dbReference>
<dbReference type="Pfam" id="PF13639">
    <property type="entry name" value="zf-RING_2"/>
    <property type="match status" value="1"/>
</dbReference>
<evidence type="ECO:0000256" key="2">
    <source>
        <dbReference type="ARBA" id="ARBA00004167"/>
    </source>
</evidence>
<dbReference type="InterPro" id="IPR013083">
    <property type="entry name" value="Znf_RING/FYVE/PHD"/>
</dbReference>
<keyword evidence="10" id="KW-0862">Zinc</keyword>
<evidence type="ECO:0000256" key="8">
    <source>
        <dbReference type="ARBA" id="ARBA00022771"/>
    </source>
</evidence>
<reference evidence="16 17" key="1">
    <citation type="submission" date="2020-06" db="EMBL/GenBank/DDBJ databases">
        <title>Transcriptomic and genomic resources for Thalictrum thalictroides and T. hernandezii: Facilitating candidate gene discovery in an emerging model plant lineage.</title>
        <authorList>
            <person name="Arias T."/>
            <person name="Riano-Pachon D.M."/>
            <person name="Di Stilio V.S."/>
        </authorList>
    </citation>
    <scope>NUCLEOTIDE SEQUENCE [LARGE SCALE GENOMIC DNA]</scope>
    <source>
        <strain evidence="17">cv. WT478/WT964</strain>
        <tissue evidence="16">Leaves</tissue>
    </source>
</reference>
<dbReference type="SMART" id="SM00184">
    <property type="entry name" value="RING"/>
    <property type="match status" value="1"/>
</dbReference>
<evidence type="ECO:0000256" key="10">
    <source>
        <dbReference type="ARBA" id="ARBA00022833"/>
    </source>
</evidence>
<dbReference type="EC" id="2.3.2.27" evidence="4"/>
<comment type="catalytic activity">
    <reaction evidence="1">
        <text>S-ubiquitinyl-[E2 ubiquitin-conjugating enzyme]-L-cysteine + [acceptor protein]-L-lysine = [E2 ubiquitin-conjugating enzyme]-L-cysteine + N(6)-ubiquitinyl-[acceptor protein]-L-lysine.</text>
        <dbReference type="EC" id="2.3.2.27"/>
    </reaction>
</comment>
<dbReference type="PROSITE" id="PS50089">
    <property type="entry name" value="ZF_RING_2"/>
    <property type="match status" value="1"/>
</dbReference>
<evidence type="ECO:0000256" key="11">
    <source>
        <dbReference type="ARBA" id="ARBA00022989"/>
    </source>
</evidence>
<protein>
    <recommendedName>
        <fullName evidence="4">RING-type E3 ubiquitin transferase</fullName>
        <ecNumber evidence="4">2.3.2.27</ecNumber>
    </recommendedName>
</protein>
<feature type="domain" description="RING-type" evidence="15">
    <location>
        <begin position="37"/>
        <end position="79"/>
    </location>
</feature>
<keyword evidence="6" id="KW-0812">Transmembrane</keyword>
<dbReference type="GO" id="GO:0016020">
    <property type="term" value="C:membrane"/>
    <property type="evidence" value="ECO:0007669"/>
    <property type="project" value="UniProtKB-SubCell"/>
</dbReference>
<evidence type="ECO:0000256" key="1">
    <source>
        <dbReference type="ARBA" id="ARBA00000900"/>
    </source>
</evidence>
<keyword evidence="5" id="KW-0808">Transferase</keyword>
<evidence type="ECO:0000256" key="3">
    <source>
        <dbReference type="ARBA" id="ARBA00004906"/>
    </source>
</evidence>
<evidence type="ECO:0000313" key="16">
    <source>
        <dbReference type="EMBL" id="KAF5207691.1"/>
    </source>
</evidence>
<evidence type="ECO:0000256" key="14">
    <source>
        <dbReference type="SAM" id="MobiDB-lite"/>
    </source>
</evidence>
<keyword evidence="8 13" id="KW-0863">Zinc-finger</keyword>
<dbReference type="Gene3D" id="3.30.40.10">
    <property type="entry name" value="Zinc/RING finger domain, C3HC4 (zinc finger)"/>
    <property type="match status" value="1"/>
</dbReference>
<comment type="caution">
    <text evidence="16">The sequence shown here is derived from an EMBL/GenBank/DDBJ whole genome shotgun (WGS) entry which is preliminary data.</text>
</comment>